<dbReference type="EMBL" id="AP025028">
    <property type="protein sequence ID" value="BDA77704.1"/>
    <property type="molecule type" value="Genomic_DNA"/>
</dbReference>
<dbReference type="InterPro" id="IPR015943">
    <property type="entry name" value="WD40/YVTN_repeat-like_dom_sf"/>
</dbReference>
<dbReference type="Proteomes" id="UP000245263">
    <property type="component" value="Chromosome 1"/>
</dbReference>
<gene>
    <name evidence="1" type="ORF">LPTSP3_g06340</name>
</gene>
<reference evidence="1 2" key="1">
    <citation type="submission" date="2021-08" db="EMBL/GenBank/DDBJ databases">
        <title>Complete genome sequence of Leptospira kobayashii strain E30.</title>
        <authorList>
            <person name="Nakao R."/>
            <person name="Nakamura S."/>
            <person name="Masuzawa T."/>
            <person name="Koizumi N."/>
        </authorList>
    </citation>
    <scope>NUCLEOTIDE SEQUENCE [LARGE SCALE GENOMIC DNA]</scope>
    <source>
        <strain evidence="1 2">E30</strain>
    </source>
</reference>
<dbReference type="InterPro" id="IPR019405">
    <property type="entry name" value="Lactonase_7-beta_prop"/>
</dbReference>
<evidence type="ECO:0008006" key="3">
    <source>
        <dbReference type="Google" id="ProtNLM"/>
    </source>
</evidence>
<keyword evidence="2" id="KW-1185">Reference proteome</keyword>
<dbReference type="Gene3D" id="2.130.10.10">
    <property type="entry name" value="YVTN repeat-like/Quinoprotein amine dehydrogenase"/>
    <property type="match status" value="1"/>
</dbReference>
<protein>
    <recommendedName>
        <fullName evidence="3">Lactonase, 7-bladed beta-propeller domain protein</fullName>
    </recommendedName>
</protein>
<dbReference type="Pfam" id="PF10282">
    <property type="entry name" value="Lactonase"/>
    <property type="match status" value="1"/>
</dbReference>
<organism evidence="1 2">
    <name type="scientific">Leptospira kobayashii</name>
    <dbReference type="NCBI Taxonomy" id="1917830"/>
    <lineage>
        <taxon>Bacteria</taxon>
        <taxon>Pseudomonadati</taxon>
        <taxon>Spirochaetota</taxon>
        <taxon>Spirochaetia</taxon>
        <taxon>Leptospirales</taxon>
        <taxon>Leptospiraceae</taxon>
        <taxon>Leptospira</taxon>
    </lineage>
</organism>
<proteinExistence type="predicted"/>
<evidence type="ECO:0000313" key="1">
    <source>
        <dbReference type="EMBL" id="BDA77704.1"/>
    </source>
</evidence>
<name>A0ABM7URE0_9LEPT</name>
<sequence length="451" mass="48060">MKILRIDLLIDSMFPREKKLPSLLLLSFIFLLASVNCQPGFNNPADPSSLAFFKTNLVSTYLKSLIKDAELVEAEVPQFLALLYLKSGPNEVGIKVWNVDPDTGKLTSTIGMQAIPPNAPGNSPVNLKRVPKSRELFASSGFGSPSTFNKIYSFKIQDDGSVTVIGSSPSGILPNTVTPNISGTNVYATITSSTTNVYLYQKDTSGNLTQSTLSSYPFGTYCSPSSLLVSQTERNIFITNPSYLSIYQQDTSAGTVTIGSGSPLPIAASPTLNDNLTLHPTRNYIYTTIANIAAPIAGFIYNQDSTASAIQGSPFTPSGSYSATTSSTKTLTIDPYGRFIAFVYSDASGNRLQLLKINSSTGALTPSGFPIGVGNAPGDLTWDESGRFIYFFSDTGAASSEKQLEVYKVSSTGELTSTPGSPVILGTISSFSPRGIVSVTKTMKVKPGEYP</sequence>
<accession>A0ABM7URE0</accession>
<dbReference type="SUPFAM" id="SSF75011">
    <property type="entry name" value="3-carboxy-cis,cis-mucoante lactonizing enzyme"/>
    <property type="match status" value="1"/>
</dbReference>
<evidence type="ECO:0000313" key="2">
    <source>
        <dbReference type="Proteomes" id="UP000245263"/>
    </source>
</evidence>